<keyword evidence="4" id="KW-0808">Transferase</keyword>
<dbReference type="AlphaFoldDB" id="A0A934RZZ6"/>
<reference evidence="13" key="1">
    <citation type="submission" date="2021-01" db="EMBL/GenBank/DDBJ databases">
        <title>Modified the classification status of verrucomicrobia.</title>
        <authorList>
            <person name="Feng X."/>
        </authorList>
    </citation>
    <scope>NUCLEOTIDE SEQUENCE</scope>
    <source>
        <strain evidence="13">KCTC 13126</strain>
    </source>
</reference>
<evidence type="ECO:0000313" key="14">
    <source>
        <dbReference type="Proteomes" id="UP000617628"/>
    </source>
</evidence>
<dbReference type="Gene3D" id="3.30.565.10">
    <property type="entry name" value="Histidine kinase-like ATPase, C-terminal domain"/>
    <property type="match status" value="1"/>
</dbReference>
<sequence length="429" mass="47431">MSNVLQDEVVGSDLRPTTQARNVERNSSLVFALFGGLLLVVALILPFALAERELSGKLSVLQVILWLGFAGAWVYQGFLLGKSGVGFGPEDPYKEKDRGQLGEIVFYLLGFGPVCFAYIYVTHLNTGYFGFNYVLLFIVAGFATLIFNLGTAILYLVYQCAAWVVLAYFMWGGWWEVVDSVTMFSGYLFSAMMFYIFRRERRSRARAFALSSKLDEANERLRATYRQAEELAATQERNRIAREIHDTIGHSLTVVNMQIETARALMEKDSSKASEFLEKAQEVTKKGLSDIRSSVASLRSSPLDGRTLADTVEELLETNQSGGLETRFELRGDPEKLPTAKEAALYRSAQEALTNVRKHAEAKSVGLELSYANEGKVTLSVADDGKGCSEVAGGFGIMGIRERIQLLDGTVTFSTSPGEGFRLSVSIPR</sequence>
<dbReference type="InterPro" id="IPR003594">
    <property type="entry name" value="HATPase_dom"/>
</dbReference>
<feature type="domain" description="Signal transduction histidine kinase subgroup 3 dimerisation and phosphoacceptor" evidence="12">
    <location>
        <begin position="236"/>
        <end position="301"/>
    </location>
</feature>
<dbReference type="Gene3D" id="1.20.5.1930">
    <property type="match status" value="1"/>
</dbReference>
<dbReference type="PANTHER" id="PTHR24421:SF10">
    <property type="entry name" value="NITRATE_NITRITE SENSOR PROTEIN NARQ"/>
    <property type="match status" value="1"/>
</dbReference>
<evidence type="ECO:0000256" key="10">
    <source>
        <dbReference type="SAM" id="Phobius"/>
    </source>
</evidence>
<evidence type="ECO:0000256" key="4">
    <source>
        <dbReference type="ARBA" id="ARBA00022679"/>
    </source>
</evidence>
<keyword evidence="8" id="KW-0902">Two-component regulatory system</keyword>
<dbReference type="Pfam" id="PF07730">
    <property type="entry name" value="HisKA_3"/>
    <property type="match status" value="1"/>
</dbReference>
<feature type="transmembrane region" description="Helical" evidence="10">
    <location>
        <begin position="177"/>
        <end position="197"/>
    </location>
</feature>
<keyword evidence="7" id="KW-0067">ATP-binding</keyword>
<evidence type="ECO:0000256" key="7">
    <source>
        <dbReference type="ARBA" id="ARBA00022840"/>
    </source>
</evidence>
<feature type="transmembrane region" description="Helical" evidence="10">
    <location>
        <begin position="127"/>
        <end position="146"/>
    </location>
</feature>
<feature type="domain" description="Histidine kinase/HSP90-like ATPase" evidence="11">
    <location>
        <begin position="341"/>
        <end position="428"/>
    </location>
</feature>
<feature type="transmembrane region" description="Helical" evidence="10">
    <location>
        <begin position="101"/>
        <end position="121"/>
    </location>
</feature>
<evidence type="ECO:0000256" key="3">
    <source>
        <dbReference type="ARBA" id="ARBA00022553"/>
    </source>
</evidence>
<dbReference type="GO" id="GO:0000155">
    <property type="term" value="F:phosphorelay sensor kinase activity"/>
    <property type="evidence" value="ECO:0007669"/>
    <property type="project" value="InterPro"/>
</dbReference>
<dbReference type="GO" id="GO:0016020">
    <property type="term" value="C:membrane"/>
    <property type="evidence" value="ECO:0007669"/>
    <property type="project" value="InterPro"/>
</dbReference>
<dbReference type="InterPro" id="IPR050482">
    <property type="entry name" value="Sensor_HK_TwoCompSys"/>
</dbReference>
<dbReference type="PANTHER" id="PTHR24421">
    <property type="entry name" value="NITRATE/NITRITE SENSOR PROTEIN NARX-RELATED"/>
    <property type="match status" value="1"/>
</dbReference>
<dbReference type="InterPro" id="IPR036890">
    <property type="entry name" value="HATPase_C_sf"/>
</dbReference>
<dbReference type="SUPFAM" id="SSF55874">
    <property type="entry name" value="ATPase domain of HSP90 chaperone/DNA topoisomerase II/histidine kinase"/>
    <property type="match status" value="1"/>
</dbReference>
<dbReference type="EC" id="2.7.13.3" evidence="2"/>
<feature type="transmembrane region" description="Helical" evidence="10">
    <location>
        <begin position="60"/>
        <end position="80"/>
    </location>
</feature>
<evidence type="ECO:0000256" key="5">
    <source>
        <dbReference type="ARBA" id="ARBA00022741"/>
    </source>
</evidence>
<dbReference type="EMBL" id="JAENIL010000033">
    <property type="protein sequence ID" value="MBK1878655.1"/>
    <property type="molecule type" value="Genomic_DNA"/>
</dbReference>
<dbReference type="RefSeq" id="WP_200356867.1">
    <property type="nucleotide sequence ID" value="NZ_JAENIL010000033.1"/>
</dbReference>
<proteinExistence type="predicted"/>
<dbReference type="InterPro" id="IPR011712">
    <property type="entry name" value="Sig_transdc_His_kin_sub3_dim/P"/>
</dbReference>
<keyword evidence="10" id="KW-1133">Transmembrane helix</keyword>
<keyword evidence="14" id="KW-1185">Reference proteome</keyword>
<feature type="transmembrane region" description="Helical" evidence="10">
    <location>
        <begin position="29"/>
        <end position="48"/>
    </location>
</feature>
<dbReference type="Proteomes" id="UP000617628">
    <property type="component" value="Unassembled WGS sequence"/>
</dbReference>
<organism evidence="13 14">
    <name type="scientific">Pelagicoccus mobilis</name>
    <dbReference type="NCBI Taxonomy" id="415221"/>
    <lineage>
        <taxon>Bacteria</taxon>
        <taxon>Pseudomonadati</taxon>
        <taxon>Verrucomicrobiota</taxon>
        <taxon>Opitutia</taxon>
        <taxon>Puniceicoccales</taxon>
        <taxon>Pelagicoccaceae</taxon>
        <taxon>Pelagicoccus</taxon>
    </lineage>
</organism>
<dbReference type="GO" id="GO:0046983">
    <property type="term" value="F:protein dimerization activity"/>
    <property type="evidence" value="ECO:0007669"/>
    <property type="project" value="InterPro"/>
</dbReference>
<feature type="transmembrane region" description="Helical" evidence="10">
    <location>
        <begin position="153"/>
        <end position="171"/>
    </location>
</feature>
<evidence type="ECO:0000313" key="13">
    <source>
        <dbReference type="EMBL" id="MBK1878655.1"/>
    </source>
</evidence>
<feature type="coiled-coil region" evidence="9">
    <location>
        <begin position="211"/>
        <end position="238"/>
    </location>
</feature>
<evidence type="ECO:0000256" key="2">
    <source>
        <dbReference type="ARBA" id="ARBA00012438"/>
    </source>
</evidence>
<keyword evidence="10" id="KW-0472">Membrane</keyword>
<evidence type="ECO:0000256" key="1">
    <source>
        <dbReference type="ARBA" id="ARBA00000085"/>
    </source>
</evidence>
<protein>
    <recommendedName>
        <fullName evidence="2">histidine kinase</fullName>
        <ecNumber evidence="2">2.7.13.3</ecNumber>
    </recommendedName>
</protein>
<keyword evidence="6 13" id="KW-0418">Kinase</keyword>
<keyword evidence="10" id="KW-0812">Transmembrane</keyword>
<evidence type="ECO:0000259" key="11">
    <source>
        <dbReference type="Pfam" id="PF02518"/>
    </source>
</evidence>
<evidence type="ECO:0000256" key="9">
    <source>
        <dbReference type="SAM" id="Coils"/>
    </source>
</evidence>
<evidence type="ECO:0000259" key="12">
    <source>
        <dbReference type="Pfam" id="PF07730"/>
    </source>
</evidence>
<keyword evidence="3" id="KW-0597">Phosphoprotein</keyword>
<comment type="catalytic activity">
    <reaction evidence="1">
        <text>ATP + protein L-histidine = ADP + protein N-phospho-L-histidine.</text>
        <dbReference type="EC" id="2.7.13.3"/>
    </reaction>
</comment>
<name>A0A934RZZ6_9BACT</name>
<keyword evidence="5" id="KW-0547">Nucleotide-binding</keyword>
<dbReference type="CDD" id="cd16917">
    <property type="entry name" value="HATPase_UhpB-NarQ-NarX-like"/>
    <property type="match status" value="1"/>
</dbReference>
<evidence type="ECO:0000256" key="8">
    <source>
        <dbReference type="ARBA" id="ARBA00023012"/>
    </source>
</evidence>
<accession>A0A934RZZ6</accession>
<gene>
    <name evidence="13" type="ORF">JIN87_17375</name>
</gene>
<evidence type="ECO:0000256" key="6">
    <source>
        <dbReference type="ARBA" id="ARBA00022777"/>
    </source>
</evidence>
<dbReference type="GO" id="GO:0005524">
    <property type="term" value="F:ATP binding"/>
    <property type="evidence" value="ECO:0007669"/>
    <property type="project" value="UniProtKB-KW"/>
</dbReference>
<dbReference type="Pfam" id="PF02518">
    <property type="entry name" value="HATPase_c"/>
    <property type="match status" value="1"/>
</dbReference>
<keyword evidence="9" id="KW-0175">Coiled coil</keyword>
<comment type="caution">
    <text evidence="13">The sequence shown here is derived from an EMBL/GenBank/DDBJ whole genome shotgun (WGS) entry which is preliminary data.</text>
</comment>